<dbReference type="InterPro" id="IPR006143">
    <property type="entry name" value="RND_pump_MFP"/>
</dbReference>
<dbReference type="KEGG" id="agi:FSB73_04290"/>
<comment type="subcellular location">
    <subcellularLocation>
        <location evidence="1">Cell envelope</location>
    </subcellularLocation>
</comment>
<dbReference type="AlphaFoldDB" id="A0A5B8VIZ4"/>
<dbReference type="InterPro" id="IPR058624">
    <property type="entry name" value="MdtA-like_HH"/>
</dbReference>
<dbReference type="GO" id="GO:0022857">
    <property type="term" value="F:transmembrane transporter activity"/>
    <property type="evidence" value="ECO:0007669"/>
    <property type="project" value="InterPro"/>
</dbReference>
<keyword evidence="3" id="KW-0732">Signal</keyword>
<keyword evidence="9" id="KW-1185">Reference proteome</keyword>
<evidence type="ECO:0000259" key="4">
    <source>
        <dbReference type="Pfam" id="PF25876"/>
    </source>
</evidence>
<dbReference type="EMBL" id="CP042434">
    <property type="protein sequence ID" value="QEC71011.1"/>
    <property type="molecule type" value="Genomic_DNA"/>
</dbReference>
<sequence>MTKKSNLSNKKWHLVVIAGLSLLAATLLSRCTEPTQAAVATPPAPTLPVIQVSQEPVTTYRDYTANVEGSKDIEIRPQVKGILSHIYVDEGAYVEKGQLLFQIDPSPYKQAYQQASASLASAEASLKVARINADRLEPLVQRKVVSDVELQTARASYEQAKAAVAGAKAAEASANINLNYTRITAPVAGYISSIPYKMGSLVGDNDDQALTVLSETKQMHVYFSMSEKDFMDFKASYTGASLEEKLAKVPPVELILADGTIYGQKGKVELVEGSFNKDAGAISFRASFPNEHGLLRSGNTGKIRLFGQAVHGILIPQGATFEIQDKTFAFLLTDSNKVKSVPVQIAVKKGNYYVLSEGLKPGDKIVLQGLDRLKNGMQIAPEAVSMDSLTKANPY</sequence>
<protein>
    <submittedName>
        <fullName evidence="8">Efflux RND transporter periplasmic adaptor subunit</fullName>
    </submittedName>
</protein>
<dbReference type="Proteomes" id="UP000321291">
    <property type="component" value="Chromosome"/>
</dbReference>
<dbReference type="RefSeq" id="WP_146780270.1">
    <property type="nucleotide sequence ID" value="NZ_CP042434.1"/>
</dbReference>
<dbReference type="Gene3D" id="2.40.30.170">
    <property type="match status" value="1"/>
</dbReference>
<evidence type="ECO:0000256" key="3">
    <source>
        <dbReference type="SAM" id="SignalP"/>
    </source>
</evidence>
<dbReference type="GO" id="GO:0046677">
    <property type="term" value="P:response to antibiotic"/>
    <property type="evidence" value="ECO:0007669"/>
    <property type="project" value="TreeGrafter"/>
</dbReference>
<dbReference type="InterPro" id="IPR058627">
    <property type="entry name" value="MdtA-like_C"/>
</dbReference>
<evidence type="ECO:0000259" key="5">
    <source>
        <dbReference type="Pfam" id="PF25917"/>
    </source>
</evidence>
<dbReference type="PANTHER" id="PTHR30158">
    <property type="entry name" value="ACRA/E-RELATED COMPONENT OF DRUG EFFLUX TRANSPORTER"/>
    <property type="match status" value="1"/>
</dbReference>
<dbReference type="Gene3D" id="1.10.287.470">
    <property type="entry name" value="Helix hairpin bin"/>
    <property type="match status" value="1"/>
</dbReference>
<dbReference type="Gene3D" id="2.40.50.100">
    <property type="match status" value="1"/>
</dbReference>
<feature type="chain" id="PRO_5022789200" evidence="3">
    <location>
        <begin position="38"/>
        <end position="395"/>
    </location>
</feature>
<dbReference type="OrthoDB" id="9801814at2"/>
<feature type="domain" description="Multidrug resistance protein MdtA-like beta-barrel" evidence="6">
    <location>
        <begin position="219"/>
        <end position="305"/>
    </location>
</feature>
<evidence type="ECO:0000259" key="7">
    <source>
        <dbReference type="Pfam" id="PF25967"/>
    </source>
</evidence>
<dbReference type="Pfam" id="PF25876">
    <property type="entry name" value="HH_MFP_RND"/>
    <property type="match status" value="1"/>
</dbReference>
<dbReference type="SUPFAM" id="SSF111369">
    <property type="entry name" value="HlyD-like secretion proteins"/>
    <property type="match status" value="1"/>
</dbReference>
<organism evidence="8 9">
    <name type="scientific">Arachidicoccus ginsenosidivorans</name>
    <dbReference type="NCBI Taxonomy" id="496057"/>
    <lineage>
        <taxon>Bacteria</taxon>
        <taxon>Pseudomonadati</taxon>
        <taxon>Bacteroidota</taxon>
        <taxon>Chitinophagia</taxon>
        <taxon>Chitinophagales</taxon>
        <taxon>Chitinophagaceae</taxon>
        <taxon>Arachidicoccus</taxon>
    </lineage>
</organism>
<accession>A0A5B8VIZ4</accession>
<dbReference type="NCBIfam" id="TIGR01730">
    <property type="entry name" value="RND_mfp"/>
    <property type="match status" value="1"/>
</dbReference>
<dbReference type="Pfam" id="PF25967">
    <property type="entry name" value="RND-MFP_C"/>
    <property type="match status" value="1"/>
</dbReference>
<dbReference type="GO" id="GO:0030313">
    <property type="term" value="C:cell envelope"/>
    <property type="evidence" value="ECO:0007669"/>
    <property type="project" value="UniProtKB-SubCell"/>
</dbReference>
<dbReference type="Gene3D" id="2.40.420.20">
    <property type="match status" value="1"/>
</dbReference>
<feature type="domain" description="Multidrug resistance protein MdtA-like alpha-helical hairpin" evidence="4">
    <location>
        <begin position="112"/>
        <end position="181"/>
    </location>
</feature>
<feature type="domain" description="Multidrug resistance protein MdtA-like C-terminal permuted SH3" evidence="7">
    <location>
        <begin position="313"/>
        <end position="372"/>
    </location>
</feature>
<gene>
    <name evidence="8" type="ORF">FSB73_04290</name>
</gene>
<dbReference type="PANTHER" id="PTHR30158:SF23">
    <property type="entry name" value="MULTIDRUG RESISTANCE PROTEIN MEXA"/>
    <property type="match status" value="1"/>
</dbReference>
<dbReference type="InterPro" id="IPR058625">
    <property type="entry name" value="MdtA-like_BSH"/>
</dbReference>
<evidence type="ECO:0000259" key="6">
    <source>
        <dbReference type="Pfam" id="PF25944"/>
    </source>
</evidence>
<dbReference type="Pfam" id="PF25917">
    <property type="entry name" value="BSH_RND"/>
    <property type="match status" value="1"/>
</dbReference>
<dbReference type="InterPro" id="IPR058626">
    <property type="entry name" value="MdtA-like_b-barrel"/>
</dbReference>
<evidence type="ECO:0000313" key="9">
    <source>
        <dbReference type="Proteomes" id="UP000321291"/>
    </source>
</evidence>
<dbReference type="Pfam" id="PF25944">
    <property type="entry name" value="Beta-barrel_RND"/>
    <property type="match status" value="1"/>
</dbReference>
<reference evidence="8 9" key="1">
    <citation type="journal article" date="2017" name="Int. J. Syst. Evol. Microbiol.">
        <title>Arachidicoccus ginsenosidivorans sp. nov., with ginsenoside-converting activity isolated from ginseng cultivating soil.</title>
        <authorList>
            <person name="Siddiqi M.Z."/>
            <person name="Aslam Z."/>
            <person name="Im W.T."/>
        </authorList>
    </citation>
    <scope>NUCLEOTIDE SEQUENCE [LARGE SCALE GENOMIC DNA]</scope>
    <source>
        <strain evidence="8 9">Gsoil 809</strain>
    </source>
</reference>
<comment type="similarity">
    <text evidence="2">Belongs to the membrane fusion protein (MFP) (TC 8.A.1) family.</text>
</comment>
<dbReference type="GO" id="GO:0005886">
    <property type="term" value="C:plasma membrane"/>
    <property type="evidence" value="ECO:0007669"/>
    <property type="project" value="TreeGrafter"/>
</dbReference>
<evidence type="ECO:0000256" key="1">
    <source>
        <dbReference type="ARBA" id="ARBA00004196"/>
    </source>
</evidence>
<evidence type="ECO:0000313" key="8">
    <source>
        <dbReference type="EMBL" id="QEC71011.1"/>
    </source>
</evidence>
<proteinExistence type="inferred from homology"/>
<feature type="domain" description="Multidrug resistance protein MdtA-like barrel-sandwich hybrid" evidence="5">
    <location>
        <begin position="73"/>
        <end position="212"/>
    </location>
</feature>
<name>A0A5B8VIZ4_9BACT</name>
<feature type="signal peptide" evidence="3">
    <location>
        <begin position="1"/>
        <end position="37"/>
    </location>
</feature>
<evidence type="ECO:0000256" key="2">
    <source>
        <dbReference type="ARBA" id="ARBA00009477"/>
    </source>
</evidence>